<gene>
    <name evidence="1" type="ORF">FJ657_05565</name>
</gene>
<reference evidence="1 2" key="1">
    <citation type="submission" date="2019-06" db="EMBL/GenBank/DDBJ databases">
        <authorList>
            <person name="Li F."/>
        </authorList>
    </citation>
    <scope>NUCLEOTIDE SEQUENCE [LARGE SCALE GENOMIC DNA]</scope>
    <source>
        <strain evidence="1 2">10F1D-1</strain>
    </source>
</reference>
<evidence type="ECO:0000313" key="1">
    <source>
        <dbReference type="EMBL" id="TPW78226.1"/>
    </source>
</evidence>
<proteinExistence type="predicted"/>
<name>A0A506Y6B7_9MICO</name>
<accession>A0A506Y6B7</accession>
<evidence type="ECO:0000313" key="2">
    <source>
        <dbReference type="Proteomes" id="UP000316252"/>
    </source>
</evidence>
<comment type="caution">
    <text evidence="1">The sequence shown here is derived from an EMBL/GenBank/DDBJ whole genome shotgun (WGS) entry which is preliminary data.</text>
</comment>
<organism evidence="1 2">
    <name type="scientific">Schumannella soli</name>
    <dbReference type="NCBI Taxonomy" id="2590779"/>
    <lineage>
        <taxon>Bacteria</taxon>
        <taxon>Bacillati</taxon>
        <taxon>Actinomycetota</taxon>
        <taxon>Actinomycetes</taxon>
        <taxon>Micrococcales</taxon>
        <taxon>Microbacteriaceae</taxon>
        <taxon>Schumannella</taxon>
    </lineage>
</organism>
<dbReference type="OrthoDB" id="5007551at2"/>
<dbReference type="AlphaFoldDB" id="A0A506Y6B7"/>
<dbReference type="EMBL" id="VHQG01000001">
    <property type="protein sequence ID" value="TPW78226.1"/>
    <property type="molecule type" value="Genomic_DNA"/>
</dbReference>
<protein>
    <submittedName>
        <fullName evidence="1">Uncharacterized protein</fullName>
    </submittedName>
</protein>
<sequence>MLLGLRGVLVGSLPVALLTADGPDRYTVEAVFTRRPEREEIAAILDYETRGHLALNGYSTIELAVSDRRLEIANTNLEELRDGLASVIAARLSEISAQVIADRLLANARTADAARVEHRRAAAVVALVESISFESN</sequence>
<keyword evidence="2" id="KW-1185">Reference proteome</keyword>
<dbReference type="Proteomes" id="UP000316252">
    <property type="component" value="Unassembled WGS sequence"/>
</dbReference>